<accession>A0ABY4F1S5</accession>
<gene>
    <name evidence="3" type="ORF">MUN88_01935</name>
</gene>
<proteinExistence type="inferred from homology"/>
<sequence>MIATGDSFIARRIPENDQRAKSIKDWISGADVRFTNLEITTHQKEGYPSPFSGGTWAMAEPSVLDDLKYYGFNLYNWATNHTMDYLQGGLLATERELDARGLIHAGAGRTLAAAAEPRYVDTVQGRVALIGATSTFYEASLAGDPTPHIKGRPGINPLRYEEVYYVTKSEMATLKQISSNTHIDANEMLNRLEGFSVEGGQDELLFSGKLFKIADRSHRVRRPLKKDIERLTASIQAARRQADYVIVSIHSHEMEGMDKNTPADFLRDAARVCIDAGAHTIFGHGPHVVRGIELYQGRPIFYSLGNFIFQNDSVSYLPSDFYQKYGLRTDANVADGYDVRSDFGKKGLGVNPYVWESIIAKLAWDGDDLESIELQPIKLGFEQARYQRGWPELSDNVEVLQRIKELSRSFGTEIVVEGKKAMVVCK</sequence>
<organism evidence="3 4">
    <name type="scientific">Gracilibacillus caseinilyticus</name>
    <dbReference type="NCBI Taxonomy" id="2932256"/>
    <lineage>
        <taxon>Bacteria</taxon>
        <taxon>Bacillati</taxon>
        <taxon>Bacillota</taxon>
        <taxon>Bacilli</taxon>
        <taxon>Bacillales</taxon>
        <taxon>Bacillaceae</taxon>
        <taxon>Gracilibacillus</taxon>
    </lineage>
</organism>
<name>A0ABY4F1S5_9BACI</name>
<keyword evidence="4" id="KW-1185">Reference proteome</keyword>
<dbReference type="CDD" id="cd07381">
    <property type="entry name" value="MPP_CapA"/>
    <property type="match status" value="1"/>
</dbReference>
<dbReference type="EMBL" id="CP095072">
    <property type="protein sequence ID" value="UOQ50488.1"/>
    <property type="molecule type" value="Genomic_DNA"/>
</dbReference>
<dbReference type="Pfam" id="PF09587">
    <property type="entry name" value="PGA_cap"/>
    <property type="match status" value="1"/>
</dbReference>
<evidence type="ECO:0000313" key="4">
    <source>
        <dbReference type="Proteomes" id="UP000831782"/>
    </source>
</evidence>
<comment type="similarity">
    <text evidence="1">Belongs to the CapA family.</text>
</comment>
<evidence type="ECO:0000313" key="3">
    <source>
        <dbReference type="EMBL" id="UOQ50488.1"/>
    </source>
</evidence>
<feature type="domain" description="Capsule synthesis protein CapA" evidence="2">
    <location>
        <begin position="1"/>
        <end position="311"/>
    </location>
</feature>
<dbReference type="InterPro" id="IPR019079">
    <property type="entry name" value="Capsule_synth_CapA"/>
</dbReference>
<reference evidence="3 4" key="1">
    <citation type="submission" date="2022-04" db="EMBL/GenBank/DDBJ databases">
        <title>Gracilibacillus sp. isolated from saltern.</title>
        <authorList>
            <person name="Won M."/>
            <person name="Lee C.-M."/>
            <person name="Woen H.-Y."/>
            <person name="Kwon S.-W."/>
        </authorList>
    </citation>
    <scope>NUCLEOTIDE SEQUENCE [LARGE SCALE GENOMIC DNA]</scope>
    <source>
        <strain evidence="3 4">SSWR10-1</strain>
    </source>
</reference>
<dbReference type="PANTHER" id="PTHR33393">
    <property type="entry name" value="POLYGLUTAMINE SYNTHESIS ACCESSORY PROTEIN RV0574C-RELATED"/>
    <property type="match status" value="1"/>
</dbReference>
<dbReference type="InterPro" id="IPR029052">
    <property type="entry name" value="Metallo-depent_PP-like"/>
</dbReference>
<dbReference type="SUPFAM" id="SSF56300">
    <property type="entry name" value="Metallo-dependent phosphatases"/>
    <property type="match status" value="1"/>
</dbReference>
<dbReference type="SMART" id="SM00854">
    <property type="entry name" value="PGA_cap"/>
    <property type="match status" value="1"/>
</dbReference>
<dbReference type="InterPro" id="IPR052169">
    <property type="entry name" value="CW_Biosynth-Accessory"/>
</dbReference>
<protein>
    <submittedName>
        <fullName evidence="3">CapA family protein</fullName>
    </submittedName>
</protein>
<evidence type="ECO:0000256" key="1">
    <source>
        <dbReference type="ARBA" id="ARBA00005662"/>
    </source>
</evidence>
<dbReference type="Proteomes" id="UP000831782">
    <property type="component" value="Chromosome"/>
</dbReference>
<evidence type="ECO:0000259" key="2">
    <source>
        <dbReference type="SMART" id="SM00854"/>
    </source>
</evidence>
<dbReference type="PANTHER" id="PTHR33393:SF13">
    <property type="entry name" value="PGA BIOSYNTHESIS PROTEIN CAPA"/>
    <property type="match status" value="1"/>
</dbReference>